<reference evidence="1 2" key="1">
    <citation type="journal article" date="2020" name="Phytopathology">
        <title>A high-quality genome resource of Botrytis fragariae, a new and rapidly spreading fungal pathogen causing strawberry gray mold in the U.S.A.</title>
        <authorList>
            <person name="Wu Y."/>
            <person name="Saski C.A."/>
            <person name="Schnabel G."/>
            <person name="Xiao S."/>
            <person name="Hu M."/>
        </authorList>
    </citation>
    <scope>NUCLEOTIDE SEQUENCE [LARGE SCALE GENOMIC DNA]</scope>
    <source>
        <strain evidence="1 2">BVB16</strain>
    </source>
</reference>
<keyword evidence="2" id="KW-1185">Reference proteome</keyword>
<dbReference type="Proteomes" id="UP000531561">
    <property type="component" value="Unassembled WGS sequence"/>
</dbReference>
<dbReference type="EMBL" id="JABFCT010000004">
    <property type="protein sequence ID" value="KAF5876818.1"/>
    <property type="molecule type" value="Genomic_DNA"/>
</dbReference>
<name>A0A8H6AZT7_9HELO</name>
<dbReference type="AlphaFoldDB" id="A0A8H6AZT7"/>
<comment type="caution">
    <text evidence="1">The sequence shown here is derived from an EMBL/GenBank/DDBJ whole genome shotgun (WGS) entry which is preliminary data.</text>
</comment>
<proteinExistence type="predicted"/>
<organism evidence="1 2">
    <name type="scientific">Botrytis fragariae</name>
    <dbReference type="NCBI Taxonomy" id="1964551"/>
    <lineage>
        <taxon>Eukaryota</taxon>
        <taxon>Fungi</taxon>
        <taxon>Dikarya</taxon>
        <taxon>Ascomycota</taxon>
        <taxon>Pezizomycotina</taxon>
        <taxon>Leotiomycetes</taxon>
        <taxon>Helotiales</taxon>
        <taxon>Sclerotiniaceae</taxon>
        <taxon>Botrytis</taxon>
    </lineage>
</organism>
<evidence type="ECO:0000313" key="1">
    <source>
        <dbReference type="EMBL" id="KAF5876818.1"/>
    </source>
</evidence>
<gene>
    <name evidence="1" type="ORF">Bfra_003226</name>
</gene>
<evidence type="ECO:0000313" key="2">
    <source>
        <dbReference type="Proteomes" id="UP000531561"/>
    </source>
</evidence>
<dbReference type="RefSeq" id="XP_037195764.1">
    <property type="nucleotide sequence ID" value="XM_037333636.1"/>
</dbReference>
<protein>
    <submittedName>
        <fullName evidence="1">Uncharacterized protein</fullName>
    </submittedName>
</protein>
<accession>A0A8H6AZT7</accession>
<sequence length="62" mass="7055">MNLETTCSKDRFTGSFLSRCPGPVRTLSALQFLVAVLTFVPVEPFRQRLCKCLIMCFTRNNP</sequence>
<dbReference type="GeneID" id="59257328"/>